<organism evidence="1">
    <name type="scientific">Salix viminalis</name>
    <name type="common">Common osier</name>
    <name type="synonym">Basket willow</name>
    <dbReference type="NCBI Taxonomy" id="40686"/>
    <lineage>
        <taxon>Eukaryota</taxon>
        <taxon>Viridiplantae</taxon>
        <taxon>Streptophyta</taxon>
        <taxon>Embryophyta</taxon>
        <taxon>Tracheophyta</taxon>
        <taxon>Spermatophyta</taxon>
        <taxon>Magnoliopsida</taxon>
        <taxon>eudicotyledons</taxon>
        <taxon>Gunneridae</taxon>
        <taxon>Pentapetalae</taxon>
        <taxon>rosids</taxon>
        <taxon>fabids</taxon>
        <taxon>Malpighiales</taxon>
        <taxon>Salicaceae</taxon>
        <taxon>Saliceae</taxon>
        <taxon>Salix</taxon>
    </lineage>
</organism>
<dbReference type="AlphaFoldDB" id="A0A6N2MZ64"/>
<proteinExistence type="predicted"/>
<sequence length="94" mass="11514">MRSSLHKIARPSQPRPHPLPYLHRCYYPAAEIPFQIRIHGFGRTHSHCHEHCFQNLNLHHFLPRYYRFRCLREMKKYAVLISDLPFNWYGIDER</sequence>
<gene>
    <name evidence="1" type="ORF">SVIM_LOCUS372549</name>
</gene>
<evidence type="ECO:0000313" key="1">
    <source>
        <dbReference type="EMBL" id="VFU53620.1"/>
    </source>
</evidence>
<dbReference type="EMBL" id="CAADRP010001818">
    <property type="protein sequence ID" value="VFU53620.1"/>
    <property type="molecule type" value="Genomic_DNA"/>
</dbReference>
<reference evidence="1" key="1">
    <citation type="submission" date="2019-03" db="EMBL/GenBank/DDBJ databases">
        <authorList>
            <person name="Mank J."/>
            <person name="Almeida P."/>
        </authorList>
    </citation>
    <scope>NUCLEOTIDE SEQUENCE</scope>
    <source>
        <strain evidence="1">78183</strain>
    </source>
</reference>
<accession>A0A6N2MZ64</accession>
<name>A0A6N2MZ64_SALVM</name>
<protein>
    <submittedName>
        <fullName evidence="1">Uncharacterized protein</fullName>
    </submittedName>
</protein>